<organism evidence="11 12">
    <name type="scientific">Argiope bruennichi</name>
    <name type="common">Wasp spider</name>
    <name type="synonym">Aranea bruennichi</name>
    <dbReference type="NCBI Taxonomy" id="94029"/>
    <lineage>
        <taxon>Eukaryota</taxon>
        <taxon>Metazoa</taxon>
        <taxon>Ecdysozoa</taxon>
        <taxon>Arthropoda</taxon>
        <taxon>Chelicerata</taxon>
        <taxon>Arachnida</taxon>
        <taxon>Araneae</taxon>
        <taxon>Araneomorphae</taxon>
        <taxon>Entelegynae</taxon>
        <taxon>Araneoidea</taxon>
        <taxon>Araneidae</taxon>
        <taxon>Argiope</taxon>
    </lineage>
</organism>
<dbReference type="InterPro" id="IPR012337">
    <property type="entry name" value="RNaseH-like_sf"/>
</dbReference>
<evidence type="ECO:0000313" key="11">
    <source>
        <dbReference type="EMBL" id="KAF8794912.1"/>
    </source>
</evidence>
<dbReference type="Gene3D" id="1.10.340.70">
    <property type="match status" value="1"/>
</dbReference>
<dbReference type="CDD" id="cd09274">
    <property type="entry name" value="RNase_HI_RT_Ty3"/>
    <property type="match status" value="1"/>
</dbReference>
<dbReference type="FunFam" id="1.10.340.70:FF:000001">
    <property type="entry name" value="Retrovirus-related Pol polyprotein from transposon gypsy-like Protein"/>
    <property type="match status" value="1"/>
</dbReference>
<feature type="domain" description="Integrase zinc-binding" evidence="10">
    <location>
        <begin position="307"/>
        <end position="366"/>
    </location>
</feature>
<dbReference type="SUPFAM" id="SSF53098">
    <property type="entry name" value="Ribonuclease H-like"/>
    <property type="match status" value="1"/>
</dbReference>
<dbReference type="Pfam" id="PF17917">
    <property type="entry name" value="RT_RNaseH"/>
    <property type="match status" value="1"/>
</dbReference>
<evidence type="ECO:0000313" key="12">
    <source>
        <dbReference type="Proteomes" id="UP000807504"/>
    </source>
</evidence>
<evidence type="ECO:0000256" key="5">
    <source>
        <dbReference type="ARBA" id="ARBA00022759"/>
    </source>
</evidence>
<dbReference type="InterPro" id="IPR041373">
    <property type="entry name" value="RT_RNaseH"/>
</dbReference>
<dbReference type="GO" id="GO:0003964">
    <property type="term" value="F:RNA-directed DNA polymerase activity"/>
    <property type="evidence" value="ECO:0007669"/>
    <property type="project" value="UniProtKB-KW"/>
</dbReference>
<evidence type="ECO:0000256" key="4">
    <source>
        <dbReference type="ARBA" id="ARBA00022722"/>
    </source>
</evidence>
<evidence type="ECO:0000256" key="2">
    <source>
        <dbReference type="ARBA" id="ARBA00022679"/>
    </source>
</evidence>
<evidence type="ECO:0000256" key="8">
    <source>
        <dbReference type="SAM" id="MobiDB-lite"/>
    </source>
</evidence>
<reference evidence="11" key="1">
    <citation type="journal article" date="2020" name="bioRxiv">
        <title>Chromosome-level reference genome of the European wasp spider Argiope bruennichi: a resource for studies on range expansion and evolutionary adaptation.</title>
        <authorList>
            <person name="Sheffer M.M."/>
            <person name="Hoppe A."/>
            <person name="Krehenwinkel H."/>
            <person name="Uhl G."/>
            <person name="Kuss A.W."/>
            <person name="Jensen L."/>
            <person name="Jensen C."/>
            <person name="Gillespie R.G."/>
            <person name="Hoff K.J."/>
            <person name="Prost S."/>
        </authorList>
    </citation>
    <scope>NUCLEOTIDE SEQUENCE</scope>
</reference>
<feature type="compositionally biased region" description="Basic residues" evidence="8">
    <location>
        <begin position="638"/>
        <end position="647"/>
    </location>
</feature>
<feature type="domain" description="Reverse transcriptase RNase H-like" evidence="9">
    <location>
        <begin position="132"/>
        <end position="226"/>
    </location>
</feature>
<dbReference type="GO" id="GO:0004519">
    <property type="term" value="F:endonuclease activity"/>
    <property type="evidence" value="ECO:0007669"/>
    <property type="project" value="UniProtKB-KW"/>
</dbReference>
<dbReference type="InterPro" id="IPR041588">
    <property type="entry name" value="Integrase_H2C2"/>
</dbReference>
<dbReference type="Gene3D" id="3.30.420.10">
    <property type="entry name" value="Ribonuclease H-like superfamily/Ribonuclease H"/>
    <property type="match status" value="2"/>
</dbReference>
<keyword evidence="3" id="KW-0548">Nucleotidyltransferase</keyword>
<dbReference type="GO" id="GO:0003676">
    <property type="term" value="F:nucleic acid binding"/>
    <property type="evidence" value="ECO:0007669"/>
    <property type="project" value="InterPro"/>
</dbReference>
<keyword evidence="5" id="KW-0255">Endonuclease</keyword>
<dbReference type="GO" id="GO:0042575">
    <property type="term" value="C:DNA polymerase complex"/>
    <property type="evidence" value="ECO:0007669"/>
    <property type="project" value="UniProtKB-ARBA"/>
</dbReference>
<dbReference type="Gene3D" id="3.10.10.10">
    <property type="entry name" value="HIV Type 1 Reverse Transcriptase, subunit A, domain 1"/>
    <property type="match status" value="1"/>
</dbReference>
<dbReference type="InterPro" id="IPR050951">
    <property type="entry name" value="Retrovirus_Pol_polyprotein"/>
</dbReference>
<keyword evidence="7" id="KW-0695">RNA-directed DNA polymerase</keyword>
<evidence type="ECO:0000259" key="9">
    <source>
        <dbReference type="Pfam" id="PF17917"/>
    </source>
</evidence>
<reference evidence="11" key="2">
    <citation type="submission" date="2020-06" db="EMBL/GenBank/DDBJ databases">
        <authorList>
            <person name="Sheffer M."/>
        </authorList>
    </citation>
    <scope>NUCLEOTIDE SEQUENCE</scope>
</reference>
<name>A0A8T0FW51_ARGBR</name>
<dbReference type="Pfam" id="PF17921">
    <property type="entry name" value="Integrase_H2C2"/>
    <property type="match status" value="1"/>
</dbReference>
<dbReference type="SUPFAM" id="SSF56672">
    <property type="entry name" value="DNA/RNA polymerases"/>
    <property type="match status" value="1"/>
</dbReference>
<comment type="caution">
    <text evidence="11">The sequence shown here is derived from an EMBL/GenBank/DDBJ whole genome shotgun (WGS) entry which is preliminary data.</text>
</comment>
<evidence type="ECO:0000259" key="10">
    <source>
        <dbReference type="Pfam" id="PF17921"/>
    </source>
</evidence>
<dbReference type="EC" id="2.7.7.49" evidence="1"/>
<evidence type="ECO:0000256" key="3">
    <source>
        <dbReference type="ARBA" id="ARBA00022695"/>
    </source>
</evidence>
<accession>A0A8T0FW51</accession>
<dbReference type="Proteomes" id="UP000807504">
    <property type="component" value="Unassembled WGS sequence"/>
</dbReference>
<keyword evidence="12" id="KW-1185">Reference proteome</keyword>
<keyword evidence="6" id="KW-0378">Hydrolase</keyword>
<proteinExistence type="predicted"/>
<dbReference type="PANTHER" id="PTHR37984">
    <property type="entry name" value="PROTEIN CBG26694"/>
    <property type="match status" value="1"/>
</dbReference>
<gene>
    <name evidence="11" type="ORF">HNY73_002826</name>
</gene>
<dbReference type="AlphaFoldDB" id="A0A8T0FW51"/>
<keyword evidence="4" id="KW-0540">Nuclease</keyword>
<evidence type="ECO:0000256" key="1">
    <source>
        <dbReference type="ARBA" id="ARBA00012493"/>
    </source>
</evidence>
<dbReference type="InterPro" id="IPR036397">
    <property type="entry name" value="RNaseH_sf"/>
</dbReference>
<evidence type="ECO:0000256" key="6">
    <source>
        <dbReference type="ARBA" id="ARBA00022801"/>
    </source>
</evidence>
<dbReference type="PANTHER" id="PTHR37984:SF5">
    <property type="entry name" value="PROTEIN NYNRIN-LIKE"/>
    <property type="match status" value="1"/>
</dbReference>
<feature type="region of interest" description="Disordered" evidence="8">
    <location>
        <begin position="623"/>
        <end position="647"/>
    </location>
</feature>
<sequence>MEHRVTLNTLVNLEVEGKVIPTELIVLPEEKGNRILLGTYFLQSAGIVLGVLKGKWHFCEKPQIQYSFCNLTSNYESCSVADSKEKIAEMSNSIQVPKTTSIINLRSDEEPPYRMNPSKKELDTLLADGIIEECESPYASPFVLVPKPNEEHVIEYASGLLIPAEHNYSTTEREVLAVVWALEKVRGYVEKQEIIIASDHQPLKWLMSIKSPSGLLARWALQIQYFTPNIEYIPSKSNGLADMLSRPTNLNEDVPFEVFSISADIPVRRPRCIREEQLKDEELKMIIDCIMYRYLPEVETEEAQLVVPVQERGRVLQEYHDVSTAGHYGTEGTYNNVACRYNFPGMRKYIEEYVENCPDCNLYKPSNQNPTGLLRTPVYAQRFETLAIDLFGPLPGTSSGKKWIFLLEDTSTKWLELFALEETISGNCAKTLVEEVFLRYGLPRRLQDFIPVYRPQSNPSERKNRDLKPRLAILVRNEHDTCDEKLTMIRFALNTAKCEITNHTADYLQFGREFRTTDDVTHDIRALIDNDNFVAEITPYLKRFARLTAKIEDHVEEKQDKRKVYYDRRHEKFFTMVTDRSPPTYDIADPAKPDEVLGIYHISALRAYELPVARDSGIVAPLRRRGRPKTFRADSSPRRRASHRGSL</sequence>
<protein>
    <recommendedName>
        <fullName evidence="1">RNA-directed DNA polymerase</fullName>
        <ecNumber evidence="1">2.7.7.49</ecNumber>
    </recommendedName>
</protein>
<dbReference type="InterPro" id="IPR043502">
    <property type="entry name" value="DNA/RNA_pol_sf"/>
</dbReference>
<dbReference type="GO" id="GO:0016787">
    <property type="term" value="F:hydrolase activity"/>
    <property type="evidence" value="ECO:0007669"/>
    <property type="project" value="UniProtKB-KW"/>
</dbReference>
<dbReference type="EMBL" id="JABXBU010000002">
    <property type="protein sequence ID" value="KAF8794912.1"/>
    <property type="molecule type" value="Genomic_DNA"/>
</dbReference>
<keyword evidence="2" id="KW-0808">Transferase</keyword>
<evidence type="ECO:0000256" key="7">
    <source>
        <dbReference type="ARBA" id="ARBA00022918"/>
    </source>
</evidence>